<dbReference type="SMART" id="SM00267">
    <property type="entry name" value="GGDEF"/>
    <property type="match status" value="1"/>
</dbReference>
<dbReference type="PANTHER" id="PTHR44757:SF2">
    <property type="entry name" value="BIOFILM ARCHITECTURE MAINTENANCE PROTEIN MBAA"/>
    <property type="match status" value="1"/>
</dbReference>
<dbReference type="CDD" id="cd01949">
    <property type="entry name" value="GGDEF"/>
    <property type="match status" value="1"/>
</dbReference>
<dbReference type="FunFam" id="3.20.20.450:FF:000001">
    <property type="entry name" value="Cyclic di-GMP phosphodiesterase yahA"/>
    <property type="match status" value="1"/>
</dbReference>
<dbReference type="OrthoDB" id="9759607at2"/>
<accession>A0A072NYF0</accession>
<reference evidence="3 4" key="1">
    <citation type="submission" date="2014-04" db="EMBL/GenBank/DDBJ databases">
        <title>Draft genome sequence of Bacillus azotoformans MEV2011, a (co-) denitrifying strain unable to grow in the presence of oxygen.</title>
        <authorList>
            <person name="Nielsen M."/>
            <person name="Schreiber L."/>
            <person name="Finster K."/>
            <person name="Schramm A."/>
        </authorList>
    </citation>
    <scope>NUCLEOTIDE SEQUENCE [LARGE SCALE GENOMIC DNA]</scope>
    <source>
        <strain evidence="3 4">MEV2011</strain>
    </source>
</reference>
<dbReference type="PROSITE" id="PS50887">
    <property type="entry name" value="GGDEF"/>
    <property type="match status" value="1"/>
</dbReference>
<dbReference type="RefSeq" id="WP_051678175.1">
    <property type="nucleotide sequence ID" value="NZ_JJRY01000008.1"/>
</dbReference>
<feature type="domain" description="GGDEF" evidence="2">
    <location>
        <begin position="28"/>
        <end position="160"/>
    </location>
</feature>
<dbReference type="CDD" id="cd01948">
    <property type="entry name" value="EAL"/>
    <property type="match status" value="1"/>
</dbReference>
<dbReference type="Pfam" id="PF00563">
    <property type="entry name" value="EAL"/>
    <property type="match status" value="1"/>
</dbReference>
<dbReference type="InterPro" id="IPR043128">
    <property type="entry name" value="Rev_trsase/Diguanyl_cyclase"/>
</dbReference>
<dbReference type="PROSITE" id="PS50883">
    <property type="entry name" value="EAL"/>
    <property type="match status" value="1"/>
</dbReference>
<comment type="caution">
    <text evidence="3">The sequence shown here is derived from an EMBL/GenBank/DDBJ whole genome shotgun (WGS) entry which is preliminary data.</text>
</comment>
<dbReference type="Pfam" id="PF00990">
    <property type="entry name" value="GGDEF"/>
    <property type="match status" value="1"/>
</dbReference>
<protein>
    <submittedName>
        <fullName evidence="3">Diguanylate cyclase (GGDEF) domain-containing protein</fullName>
    </submittedName>
</protein>
<dbReference type="InterPro" id="IPR000160">
    <property type="entry name" value="GGDEF_dom"/>
</dbReference>
<dbReference type="Gene3D" id="3.20.20.450">
    <property type="entry name" value="EAL domain"/>
    <property type="match status" value="1"/>
</dbReference>
<evidence type="ECO:0000313" key="4">
    <source>
        <dbReference type="Proteomes" id="UP000027936"/>
    </source>
</evidence>
<evidence type="ECO:0000259" key="2">
    <source>
        <dbReference type="PROSITE" id="PS50887"/>
    </source>
</evidence>
<feature type="domain" description="EAL" evidence="1">
    <location>
        <begin position="169"/>
        <end position="423"/>
    </location>
</feature>
<evidence type="ECO:0000259" key="1">
    <source>
        <dbReference type="PROSITE" id="PS50883"/>
    </source>
</evidence>
<dbReference type="InterPro" id="IPR035919">
    <property type="entry name" value="EAL_sf"/>
</dbReference>
<dbReference type="PANTHER" id="PTHR44757">
    <property type="entry name" value="DIGUANYLATE CYCLASE DGCP"/>
    <property type="match status" value="1"/>
</dbReference>
<gene>
    <name evidence="3" type="ORF">M670_02315</name>
</gene>
<dbReference type="NCBIfam" id="TIGR00254">
    <property type="entry name" value="GGDEF"/>
    <property type="match status" value="1"/>
</dbReference>
<sequence>MLAYDQLLHLSNRRKYEYELQRAIDIENNVGILFLDLDRFKYINDSLGHRVGDKLIVSVAKRLKDLIDNDTIVLRQGGDEFTILVKGIGKDNISKLAKDILDHMKKPFIIDQHEILITCSIGISLYPEHGKDIETLMKNADAALYWVKENGKDNYSIYEGYMIEKSANTMELELELRKAVENQEFILHYQPKIDLNTEEIVGCEALIRWDHPRRGIISPEKFIPLAEETGLINQIGEWVLREACKQNKKWHNTGWSDIQMAVNMSVSQLKQSNIVTTIESLLSETQLDPRFLEIEITESISMVTEEEKIKQLFDLKEFGISLAIDDFGTGYSSLKYLNKLPVDTLKIDKYFIDEVGMSTYSTSSLMVNAIISLAKSLNLKVVAEGIETQEQMKYLKKHQCDIGQGYFLCKPLPADELEKFFKR</sequence>
<dbReference type="SUPFAM" id="SSF141868">
    <property type="entry name" value="EAL domain-like"/>
    <property type="match status" value="1"/>
</dbReference>
<dbReference type="InterPro" id="IPR052155">
    <property type="entry name" value="Biofilm_reg_signaling"/>
</dbReference>
<organism evidence="3 4">
    <name type="scientific">Schinkia azotoformans MEV2011</name>
    <dbReference type="NCBI Taxonomy" id="1348973"/>
    <lineage>
        <taxon>Bacteria</taxon>
        <taxon>Bacillati</taxon>
        <taxon>Bacillota</taxon>
        <taxon>Bacilli</taxon>
        <taxon>Bacillales</taxon>
        <taxon>Bacillaceae</taxon>
        <taxon>Calidifontibacillus/Schinkia group</taxon>
        <taxon>Schinkia</taxon>
    </lineage>
</organism>
<dbReference type="Gene3D" id="3.30.70.270">
    <property type="match status" value="1"/>
</dbReference>
<dbReference type="SMART" id="SM00052">
    <property type="entry name" value="EAL"/>
    <property type="match status" value="1"/>
</dbReference>
<name>A0A072NYF0_SCHAZ</name>
<dbReference type="PATRIC" id="fig|1348973.3.peg.2230"/>
<dbReference type="SUPFAM" id="SSF55073">
    <property type="entry name" value="Nucleotide cyclase"/>
    <property type="match status" value="1"/>
</dbReference>
<dbReference type="InterPro" id="IPR001633">
    <property type="entry name" value="EAL_dom"/>
</dbReference>
<evidence type="ECO:0000313" key="3">
    <source>
        <dbReference type="EMBL" id="KEF38275.1"/>
    </source>
</evidence>
<dbReference type="EMBL" id="JJRY01000008">
    <property type="protein sequence ID" value="KEF38275.1"/>
    <property type="molecule type" value="Genomic_DNA"/>
</dbReference>
<dbReference type="InterPro" id="IPR029787">
    <property type="entry name" value="Nucleotide_cyclase"/>
</dbReference>
<dbReference type="AlphaFoldDB" id="A0A072NYF0"/>
<proteinExistence type="predicted"/>
<dbReference type="Proteomes" id="UP000027936">
    <property type="component" value="Unassembled WGS sequence"/>
</dbReference>